<organism evidence="3 4">
    <name type="scientific">Allacma fusca</name>
    <dbReference type="NCBI Taxonomy" id="39272"/>
    <lineage>
        <taxon>Eukaryota</taxon>
        <taxon>Metazoa</taxon>
        <taxon>Ecdysozoa</taxon>
        <taxon>Arthropoda</taxon>
        <taxon>Hexapoda</taxon>
        <taxon>Collembola</taxon>
        <taxon>Symphypleona</taxon>
        <taxon>Sminthuridae</taxon>
        <taxon>Allacma</taxon>
    </lineage>
</organism>
<evidence type="ECO:0000259" key="2">
    <source>
        <dbReference type="Pfam" id="PF00151"/>
    </source>
</evidence>
<evidence type="ECO:0000313" key="3">
    <source>
        <dbReference type="EMBL" id="CAG7722631.1"/>
    </source>
</evidence>
<dbReference type="GO" id="GO:0016042">
    <property type="term" value="P:lipid catabolic process"/>
    <property type="evidence" value="ECO:0007669"/>
    <property type="project" value="TreeGrafter"/>
</dbReference>
<comment type="similarity">
    <text evidence="1">Belongs to the AB hydrolase superfamily. Lipase family.</text>
</comment>
<comment type="caution">
    <text evidence="3">The sequence shown here is derived from an EMBL/GenBank/DDBJ whole genome shotgun (WGS) entry which is preliminary data.</text>
</comment>
<dbReference type="AlphaFoldDB" id="A0A8J2JR56"/>
<dbReference type="PANTHER" id="PTHR11610:SF104">
    <property type="entry name" value="AGAP010328-PA"/>
    <property type="match status" value="1"/>
</dbReference>
<dbReference type="GO" id="GO:0005615">
    <property type="term" value="C:extracellular space"/>
    <property type="evidence" value="ECO:0007669"/>
    <property type="project" value="TreeGrafter"/>
</dbReference>
<dbReference type="EMBL" id="CAJVCH010091050">
    <property type="protein sequence ID" value="CAG7722631.1"/>
    <property type="molecule type" value="Genomic_DNA"/>
</dbReference>
<keyword evidence="4" id="KW-1185">Reference proteome</keyword>
<dbReference type="Pfam" id="PF00151">
    <property type="entry name" value="Lipase"/>
    <property type="match status" value="1"/>
</dbReference>
<reference evidence="3" key="1">
    <citation type="submission" date="2021-06" db="EMBL/GenBank/DDBJ databases">
        <authorList>
            <person name="Hodson N. C."/>
            <person name="Mongue J. A."/>
            <person name="Jaron S. K."/>
        </authorList>
    </citation>
    <scope>NUCLEOTIDE SEQUENCE</scope>
</reference>
<dbReference type="InterPro" id="IPR013818">
    <property type="entry name" value="Lipase"/>
</dbReference>
<dbReference type="OrthoDB" id="8183961at2759"/>
<dbReference type="PANTHER" id="PTHR11610">
    <property type="entry name" value="LIPASE"/>
    <property type="match status" value="1"/>
</dbReference>
<evidence type="ECO:0000313" key="4">
    <source>
        <dbReference type="Proteomes" id="UP000708208"/>
    </source>
</evidence>
<proteinExistence type="inferred from homology"/>
<dbReference type="GO" id="GO:0017171">
    <property type="term" value="F:serine hydrolase activity"/>
    <property type="evidence" value="ECO:0007669"/>
    <property type="project" value="TreeGrafter"/>
</dbReference>
<accession>A0A8J2JR56</accession>
<dbReference type="GO" id="GO:0016298">
    <property type="term" value="F:lipase activity"/>
    <property type="evidence" value="ECO:0007669"/>
    <property type="project" value="InterPro"/>
</dbReference>
<feature type="domain" description="Lipase" evidence="2">
    <location>
        <begin position="3"/>
        <end position="98"/>
    </location>
</feature>
<sequence length="133" mass="14559">MVGSDPAGPFFQEHDTAGRLDPTDAKFVQSVHCDYGMFGCNWRCGHADFYMNGGSAQPGCNMASDLTGCSHNYCKKVAVDSIRNEGIYQSWQCNDVDFTNAVNPTTATMGYHCSDQTTGCQCVWTSYVPPFLV</sequence>
<dbReference type="InterPro" id="IPR000734">
    <property type="entry name" value="TAG_lipase"/>
</dbReference>
<name>A0A8J2JR56_9HEXA</name>
<evidence type="ECO:0000256" key="1">
    <source>
        <dbReference type="RuleBase" id="RU004262"/>
    </source>
</evidence>
<gene>
    <name evidence="3" type="ORF">AFUS01_LOCUS11758</name>
</gene>
<protein>
    <recommendedName>
        <fullName evidence="2">Lipase domain-containing protein</fullName>
    </recommendedName>
</protein>
<dbReference type="Proteomes" id="UP000708208">
    <property type="component" value="Unassembled WGS sequence"/>
</dbReference>